<evidence type="ECO:0000313" key="4">
    <source>
        <dbReference type="Proteomes" id="UP000184188"/>
    </source>
</evidence>
<feature type="region of interest" description="Disordered" evidence="1">
    <location>
        <begin position="57"/>
        <end position="78"/>
    </location>
</feature>
<evidence type="ECO:0000256" key="1">
    <source>
        <dbReference type="SAM" id="MobiDB-lite"/>
    </source>
</evidence>
<evidence type="ECO:0000256" key="2">
    <source>
        <dbReference type="SAM" id="SignalP"/>
    </source>
</evidence>
<dbReference type="Proteomes" id="UP000184188">
    <property type="component" value="Unassembled WGS sequence"/>
</dbReference>
<keyword evidence="4" id="KW-1185">Reference proteome</keyword>
<feature type="signal peptide" evidence="2">
    <location>
        <begin position="1"/>
        <end position="17"/>
    </location>
</feature>
<keyword evidence="2" id="KW-0732">Signal</keyword>
<sequence length="117" mass="13071">MRFIYTGLALFIAGVTAQNAPAGKVWGYNDFDYKGVKTTYDTPTTCENLQKYAFVRTPSPLPSRPTPSARSTPKYRARERRSISLATWLSCTRSRSASSARSIKLRDSLMLDPVDIS</sequence>
<feature type="chain" id="PRO_5012973637" evidence="2">
    <location>
        <begin position="18"/>
        <end position="117"/>
    </location>
</feature>
<dbReference type="EMBL" id="KV878337">
    <property type="protein sequence ID" value="OJJ50422.1"/>
    <property type="molecule type" value="Genomic_DNA"/>
</dbReference>
<proteinExistence type="predicted"/>
<organism evidence="3 4">
    <name type="scientific">Penicilliopsis zonata CBS 506.65</name>
    <dbReference type="NCBI Taxonomy" id="1073090"/>
    <lineage>
        <taxon>Eukaryota</taxon>
        <taxon>Fungi</taxon>
        <taxon>Dikarya</taxon>
        <taxon>Ascomycota</taxon>
        <taxon>Pezizomycotina</taxon>
        <taxon>Eurotiomycetes</taxon>
        <taxon>Eurotiomycetidae</taxon>
        <taxon>Eurotiales</taxon>
        <taxon>Aspergillaceae</taxon>
        <taxon>Penicilliopsis</taxon>
    </lineage>
</organism>
<dbReference type="VEuPathDB" id="FungiDB:ASPZODRAFT_139719"/>
<name>A0A1L9ST87_9EURO</name>
<dbReference type="RefSeq" id="XP_022584932.1">
    <property type="nucleotide sequence ID" value="XM_022724586.1"/>
</dbReference>
<gene>
    <name evidence="3" type="ORF">ASPZODRAFT_139719</name>
</gene>
<protein>
    <submittedName>
        <fullName evidence="3">Uncharacterized protein</fullName>
    </submittedName>
</protein>
<evidence type="ECO:0000313" key="3">
    <source>
        <dbReference type="EMBL" id="OJJ50422.1"/>
    </source>
</evidence>
<dbReference type="GeneID" id="34611051"/>
<dbReference type="AlphaFoldDB" id="A0A1L9ST87"/>
<accession>A0A1L9ST87</accession>
<reference evidence="4" key="1">
    <citation type="journal article" date="2017" name="Genome Biol.">
        <title>Comparative genomics reveals high biological diversity and specific adaptations in the industrially and medically important fungal genus Aspergillus.</title>
        <authorList>
            <person name="de Vries R.P."/>
            <person name="Riley R."/>
            <person name="Wiebenga A."/>
            <person name="Aguilar-Osorio G."/>
            <person name="Amillis S."/>
            <person name="Uchima C.A."/>
            <person name="Anderluh G."/>
            <person name="Asadollahi M."/>
            <person name="Askin M."/>
            <person name="Barry K."/>
            <person name="Battaglia E."/>
            <person name="Bayram O."/>
            <person name="Benocci T."/>
            <person name="Braus-Stromeyer S.A."/>
            <person name="Caldana C."/>
            <person name="Canovas D."/>
            <person name="Cerqueira G.C."/>
            <person name="Chen F."/>
            <person name="Chen W."/>
            <person name="Choi C."/>
            <person name="Clum A."/>
            <person name="Dos Santos R.A."/>
            <person name="Damasio A.R."/>
            <person name="Diallinas G."/>
            <person name="Emri T."/>
            <person name="Fekete E."/>
            <person name="Flipphi M."/>
            <person name="Freyberg S."/>
            <person name="Gallo A."/>
            <person name="Gournas C."/>
            <person name="Habgood R."/>
            <person name="Hainaut M."/>
            <person name="Harispe M.L."/>
            <person name="Henrissat B."/>
            <person name="Hilden K.S."/>
            <person name="Hope R."/>
            <person name="Hossain A."/>
            <person name="Karabika E."/>
            <person name="Karaffa L."/>
            <person name="Karanyi Z."/>
            <person name="Krasevec N."/>
            <person name="Kuo A."/>
            <person name="Kusch H."/>
            <person name="LaButti K."/>
            <person name="Lagendijk E.L."/>
            <person name="Lapidus A."/>
            <person name="Levasseur A."/>
            <person name="Lindquist E."/>
            <person name="Lipzen A."/>
            <person name="Logrieco A.F."/>
            <person name="MacCabe A."/>
            <person name="Maekelae M.R."/>
            <person name="Malavazi I."/>
            <person name="Melin P."/>
            <person name="Meyer V."/>
            <person name="Mielnichuk N."/>
            <person name="Miskei M."/>
            <person name="Molnar A.P."/>
            <person name="Mule G."/>
            <person name="Ngan C.Y."/>
            <person name="Orejas M."/>
            <person name="Orosz E."/>
            <person name="Ouedraogo J.P."/>
            <person name="Overkamp K.M."/>
            <person name="Park H.-S."/>
            <person name="Perrone G."/>
            <person name="Piumi F."/>
            <person name="Punt P.J."/>
            <person name="Ram A.F."/>
            <person name="Ramon A."/>
            <person name="Rauscher S."/>
            <person name="Record E."/>
            <person name="Riano-Pachon D.M."/>
            <person name="Robert V."/>
            <person name="Roehrig J."/>
            <person name="Ruller R."/>
            <person name="Salamov A."/>
            <person name="Salih N.S."/>
            <person name="Samson R.A."/>
            <person name="Sandor E."/>
            <person name="Sanguinetti M."/>
            <person name="Schuetze T."/>
            <person name="Sepcic K."/>
            <person name="Shelest E."/>
            <person name="Sherlock G."/>
            <person name="Sophianopoulou V."/>
            <person name="Squina F.M."/>
            <person name="Sun H."/>
            <person name="Susca A."/>
            <person name="Todd R.B."/>
            <person name="Tsang A."/>
            <person name="Unkles S.E."/>
            <person name="van de Wiele N."/>
            <person name="van Rossen-Uffink D."/>
            <person name="Oliveira J.V."/>
            <person name="Vesth T.C."/>
            <person name="Visser J."/>
            <person name="Yu J.-H."/>
            <person name="Zhou M."/>
            <person name="Andersen M.R."/>
            <person name="Archer D.B."/>
            <person name="Baker S.E."/>
            <person name="Benoit I."/>
            <person name="Brakhage A.A."/>
            <person name="Braus G.H."/>
            <person name="Fischer R."/>
            <person name="Frisvad J.C."/>
            <person name="Goldman G.H."/>
            <person name="Houbraken J."/>
            <person name="Oakley B."/>
            <person name="Pocsi I."/>
            <person name="Scazzocchio C."/>
            <person name="Seiboth B."/>
            <person name="vanKuyk P.A."/>
            <person name="Wortman J."/>
            <person name="Dyer P.S."/>
            <person name="Grigoriev I.V."/>
        </authorList>
    </citation>
    <scope>NUCLEOTIDE SEQUENCE [LARGE SCALE GENOMIC DNA]</scope>
    <source>
        <strain evidence="4">CBS 506.65</strain>
    </source>
</reference>